<gene>
    <name evidence="13" type="primary">appC</name>
    <name evidence="13" type="ORF">NCTC11807_01957</name>
</gene>
<dbReference type="Pfam" id="PF01654">
    <property type="entry name" value="Cyt_bd_oxida_I"/>
    <property type="match status" value="1"/>
</dbReference>
<keyword evidence="13" id="KW-0560">Oxidoreductase</keyword>
<protein>
    <submittedName>
        <fullName evidence="13">Cytochrome d ubiquinol oxidase subunit 1-like protein</fullName>
        <ecNumber evidence="13">1.10.3.-</ecNumber>
    </submittedName>
</protein>
<comment type="subcellular location">
    <subcellularLocation>
        <location evidence="1">Cell membrane</location>
        <topology evidence="1">Multi-pass membrane protein</topology>
    </subcellularLocation>
</comment>
<dbReference type="AlphaFoldDB" id="A0A380H5U4"/>
<evidence type="ECO:0000256" key="9">
    <source>
        <dbReference type="ARBA" id="ARBA00022989"/>
    </source>
</evidence>
<keyword evidence="7" id="KW-0479">Metal-binding</keyword>
<keyword evidence="14" id="KW-1185">Reference proteome</keyword>
<dbReference type="GO" id="GO:0020037">
    <property type="term" value="F:heme binding"/>
    <property type="evidence" value="ECO:0007669"/>
    <property type="project" value="TreeGrafter"/>
</dbReference>
<organism evidence="13 14">
    <name type="scientific">Staphylococcus saccharolyticus</name>
    <dbReference type="NCBI Taxonomy" id="33028"/>
    <lineage>
        <taxon>Bacteria</taxon>
        <taxon>Bacillati</taxon>
        <taxon>Bacillota</taxon>
        <taxon>Bacilli</taxon>
        <taxon>Bacillales</taxon>
        <taxon>Staphylococcaceae</taxon>
        <taxon>Staphylococcus</taxon>
    </lineage>
</organism>
<feature type="transmembrane region" description="Helical" evidence="12">
    <location>
        <begin position="127"/>
        <end position="156"/>
    </location>
</feature>
<keyword evidence="10" id="KW-0408">Iron</keyword>
<evidence type="ECO:0000256" key="2">
    <source>
        <dbReference type="ARBA" id="ARBA00009819"/>
    </source>
</evidence>
<dbReference type="GO" id="GO:0070069">
    <property type="term" value="C:cytochrome complex"/>
    <property type="evidence" value="ECO:0007669"/>
    <property type="project" value="InterPro"/>
</dbReference>
<dbReference type="GO" id="GO:0019646">
    <property type="term" value="P:aerobic electron transport chain"/>
    <property type="evidence" value="ECO:0007669"/>
    <property type="project" value="InterPro"/>
</dbReference>
<evidence type="ECO:0000256" key="10">
    <source>
        <dbReference type="ARBA" id="ARBA00023004"/>
    </source>
</evidence>
<dbReference type="GO" id="GO:0005886">
    <property type="term" value="C:plasma membrane"/>
    <property type="evidence" value="ECO:0007669"/>
    <property type="project" value="UniProtKB-SubCell"/>
</dbReference>
<evidence type="ECO:0000256" key="5">
    <source>
        <dbReference type="ARBA" id="ARBA00022617"/>
    </source>
</evidence>
<evidence type="ECO:0000256" key="6">
    <source>
        <dbReference type="ARBA" id="ARBA00022692"/>
    </source>
</evidence>
<proteinExistence type="inferred from homology"/>
<accession>A0A380H5U4</accession>
<feature type="transmembrane region" description="Helical" evidence="12">
    <location>
        <begin position="85"/>
        <end position="107"/>
    </location>
</feature>
<dbReference type="GO" id="GO:0009055">
    <property type="term" value="F:electron transfer activity"/>
    <property type="evidence" value="ECO:0007669"/>
    <property type="project" value="InterPro"/>
</dbReference>
<dbReference type="GO" id="GO:0016682">
    <property type="term" value="F:oxidoreductase activity, acting on diphenols and related substances as donors, oxygen as acceptor"/>
    <property type="evidence" value="ECO:0007669"/>
    <property type="project" value="TreeGrafter"/>
</dbReference>
<dbReference type="PANTHER" id="PTHR30365">
    <property type="entry name" value="CYTOCHROME D UBIQUINOL OXIDASE"/>
    <property type="match status" value="1"/>
</dbReference>
<evidence type="ECO:0000256" key="7">
    <source>
        <dbReference type="ARBA" id="ARBA00022723"/>
    </source>
</evidence>
<evidence type="ECO:0000256" key="1">
    <source>
        <dbReference type="ARBA" id="ARBA00004651"/>
    </source>
</evidence>
<keyword evidence="8" id="KW-0249">Electron transport</keyword>
<keyword evidence="11 12" id="KW-0472">Membrane</keyword>
<evidence type="ECO:0000256" key="4">
    <source>
        <dbReference type="ARBA" id="ARBA00022475"/>
    </source>
</evidence>
<keyword evidence="4" id="KW-1003">Cell membrane</keyword>
<comment type="similarity">
    <text evidence="2">Belongs to the cytochrome ubiquinol oxidase subunit 1 family.</text>
</comment>
<evidence type="ECO:0000313" key="14">
    <source>
        <dbReference type="Proteomes" id="UP000255425"/>
    </source>
</evidence>
<dbReference type="InterPro" id="IPR002585">
    <property type="entry name" value="Cyt-d_ubiquinol_oxidase_su_1"/>
</dbReference>
<keyword evidence="6 12" id="KW-0812">Transmembrane</keyword>
<sequence length="179" mass="20227">MLNEKTHEVSGAIEIPGLLSFLADNSFTTKVKGLNEFPKNDLPPMIVHYFFDLMVSMGVFCFIISGVYMLFLLIKKLRKYLTHKVTLYAILLTGPASTLAIEFGWFLTEMGRQPWIIRGYMRVSQAATQAGGITLVTIMFGILYLVLLVTSAYVLIRMYKNKPAYQDVDKVIEKRGGTK</sequence>
<dbReference type="EMBL" id="UHDZ01000001">
    <property type="protein sequence ID" value="SUM73031.1"/>
    <property type="molecule type" value="Genomic_DNA"/>
</dbReference>
<name>A0A380H5U4_9STAP</name>
<dbReference type="Proteomes" id="UP000255425">
    <property type="component" value="Unassembled WGS sequence"/>
</dbReference>
<reference evidence="13 14" key="1">
    <citation type="submission" date="2018-06" db="EMBL/GenBank/DDBJ databases">
        <authorList>
            <consortium name="Pathogen Informatics"/>
            <person name="Doyle S."/>
        </authorList>
    </citation>
    <scope>NUCLEOTIDE SEQUENCE [LARGE SCALE GENOMIC DNA]</scope>
    <source>
        <strain evidence="13 14">NCTC11807</strain>
    </source>
</reference>
<dbReference type="PANTHER" id="PTHR30365:SF14">
    <property type="entry name" value="CYTOCHROME BD MENAQUINOL OXIDASE SUBUNIT I-RELATED"/>
    <property type="match status" value="1"/>
</dbReference>
<keyword evidence="9 12" id="KW-1133">Transmembrane helix</keyword>
<evidence type="ECO:0000256" key="3">
    <source>
        <dbReference type="ARBA" id="ARBA00022448"/>
    </source>
</evidence>
<feature type="transmembrane region" description="Helical" evidence="12">
    <location>
        <begin position="46"/>
        <end position="73"/>
    </location>
</feature>
<evidence type="ECO:0000256" key="11">
    <source>
        <dbReference type="ARBA" id="ARBA00023136"/>
    </source>
</evidence>
<evidence type="ECO:0000256" key="8">
    <source>
        <dbReference type="ARBA" id="ARBA00022982"/>
    </source>
</evidence>
<keyword evidence="5" id="KW-0349">Heme</keyword>
<dbReference type="EC" id="1.10.3.-" evidence="13"/>
<dbReference type="GO" id="GO:0046872">
    <property type="term" value="F:metal ion binding"/>
    <property type="evidence" value="ECO:0007669"/>
    <property type="project" value="UniProtKB-KW"/>
</dbReference>
<evidence type="ECO:0000256" key="12">
    <source>
        <dbReference type="SAM" id="Phobius"/>
    </source>
</evidence>
<evidence type="ECO:0000313" key="13">
    <source>
        <dbReference type="EMBL" id="SUM73031.1"/>
    </source>
</evidence>
<keyword evidence="3" id="KW-0813">Transport</keyword>